<evidence type="ECO:0000259" key="1">
    <source>
        <dbReference type="Pfam" id="PF18796"/>
    </source>
</evidence>
<sequence length="526" mass="61319">MKINDFGEKIGGAKKDIWKERNFLISDLDSLSDREAFEFCVKDQIWKKPDYREMCNDNPKLVVFCIKKLRDALPAKVKPTPDEGKNKNNRKLFVEFVSIVRDVAMNLKSEEDLKNVFYEIFVRNGYYRQSWTGKVYKNPNIKNKFTTVVYKVSQYPEDFRKELSRIGFPDSLSQKNPLIVKEQKGKFFICKSSKYYYKIVCKSSFETREEAELYIENMNKKGSSIFKFQRPVLKGIERRGPAKRKFEVSTDEFLEIFGFRGGEFGNYATDSERQMHINYCFDAFVDLAYILNVAPNFISLKRKGEGSLGIAFGARGSGNASAHYESCRRVINITKIRGAGSLSHEWLHALDDFIGSICENEVSYPYASFNINNSNKLSPELLKVFKDLIYSLKYKNESGNIKQSDFLIESRKLDEGRKKDYFSTIQEMFARAFEAYAQDSLREKGFISQYLVHGVNNKYYFSNKPYPEREERKEFNKKFKALFIELKNYLDIPDFEIPEVYNNRAVHSTIMDTSKEIISGKQLSLF</sequence>
<accession>A0ABS8NA59</accession>
<gene>
    <name evidence="2" type="ORF">LN736_14345</name>
</gene>
<dbReference type="Proteomes" id="UP001165422">
    <property type="component" value="Unassembled WGS sequence"/>
</dbReference>
<comment type="caution">
    <text evidence="2">The sequence shown here is derived from an EMBL/GenBank/DDBJ whole genome shotgun (WGS) entry which is preliminary data.</text>
</comment>
<dbReference type="EMBL" id="JAJJPB010000022">
    <property type="protein sequence ID" value="MCC9296039.1"/>
    <property type="molecule type" value="Genomic_DNA"/>
</dbReference>
<organism evidence="2 3">
    <name type="scientific">Clostridium aromativorans</name>
    <dbReference type="NCBI Taxonomy" id="2836848"/>
    <lineage>
        <taxon>Bacteria</taxon>
        <taxon>Bacillati</taxon>
        <taxon>Bacillota</taxon>
        <taxon>Clostridia</taxon>
        <taxon>Eubacteriales</taxon>
        <taxon>Clostridiaceae</taxon>
        <taxon>Clostridium</taxon>
    </lineage>
</organism>
<evidence type="ECO:0000313" key="2">
    <source>
        <dbReference type="EMBL" id="MCC9296039.1"/>
    </source>
</evidence>
<evidence type="ECO:0000313" key="3">
    <source>
        <dbReference type="Proteomes" id="UP001165422"/>
    </source>
</evidence>
<proteinExistence type="predicted"/>
<name>A0ABS8NA59_9CLOT</name>
<feature type="domain" description="Large polyvalent protein-associated" evidence="1">
    <location>
        <begin position="413"/>
        <end position="489"/>
    </location>
</feature>
<dbReference type="InterPro" id="IPR041047">
    <property type="entry name" value="LPD1"/>
</dbReference>
<reference evidence="2" key="1">
    <citation type="submission" date="2021-11" db="EMBL/GenBank/DDBJ databases">
        <authorList>
            <person name="Qingchun L."/>
            <person name="Dong Z."/>
            <person name="Zongwei Q."/>
            <person name="Jia Z."/>
            <person name="Duotao L."/>
        </authorList>
    </citation>
    <scope>NUCLEOTIDE SEQUENCE</scope>
    <source>
        <strain evidence="2">WLY-B-L2</strain>
    </source>
</reference>
<dbReference type="Pfam" id="PF18796">
    <property type="entry name" value="LPD1"/>
    <property type="match status" value="1"/>
</dbReference>
<keyword evidence="3" id="KW-1185">Reference proteome</keyword>
<dbReference type="RefSeq" id="WP_179977661.1">
    <property type="nucleotide sequence ID" value="NZ_JAJJPB010000022.1"/>
</dbReference>
<protein>
    <recommendedName>
        <fullName evidence="1">Large polyvalent protein-associated domain-containing protein</fullName>
    </recommendedName>
</protein>